<feature type="region of interest" description="Disordered" evidence="1">
    <location>
        <begin position="39"/>
        <end position="73"/>
    </location>
</feature>
<feature type="compositionally biased region" description="Polar residues" evidence="1">
    <location>
        <begin position="52"/>
        <end position="73"/>
    </location>
</feature>
<dbReference type="Proteomes" id="UP000789342">
    <property type="component" value="Unassembled WGS sequence"/>
</dbReference>
<evidence type="ECO:0000313" key="2">
    <source>
        <dbReference type="EMBL" id="CAG8444440.1"/>
    </source>
</evidence>
<accession>A0A9N8VBI4</accession>
<evidence type="ECO:0000256" key="1">
    <source>
        <dbReference type="SAM" id="MobiDB-lite"/>
    </source>
</evidence>
<evidence type="ECO:0000313" key="3">
    <source>
        <dbReference type="Proteomes" id="UP000789342"/>
    </source>
</evidence>
<feature type="region of interest" description="Disordered" evidence="1">
    <location>
        <begin position="125"/>
        <end position="180"/>
    </location>
</feature>
<proteinExistence type="predicted"/>
<gene>
    <name evidence="2" type="ORF">AMORRO_LOCUS516</name>
</gene>
<organism evidence="2 3">
    <name type="scientific">Acaulospora morrowiae</name>
    <dbReference type="NCBI Taxonomy" id="94023"/>
    <lineage>
        <taxon>Eukaryota</taxon>
        <taxon>Fungi</taxon>
        <taxon>Fungi incertae sedis</taxon>
        <taxon>Mucoromycota</taxon>
        <taxon>Glomeromycotina</taxon>
        <taxon>Glomeromycetes</taxon>
        <taxon>Diversisporales</taxon>
        <taxon>Acaulosporaceae</taxon>
        <taxon>Acaulospora</taxon>
    </lineage>
</organism>
<feature type="compositionally biased region" description="Low complexity" evidence="1">
    <location>
        <begin position="155"/>
        <end position="172"/>
    </location>
</feature>
<protein>
    <submittedName>
        <fullName evidence="2">571_t:CDS:1</fullName>
    </submittedName>
</protein>
<reference evidence="2" key="1">
    <citation type="submission" date="2021-06" db="EMBL/GenBank/DDBJ databases">
        <authorList>
            <person name="Kallberg Y."/>
            <person name="Tangrot J."/>
            <person name="Rosling A."/>
        </authorList>
    </citation>
    <scope>NUCLEOTIDE SEQUENCE</scope>
    <source>
        <strain evidence="2">CL551</strain>
    </source>
</reference>
<keyword evidence="3" id="KW-1185">Reference proteome</keyword>
<dbReference type="EMBL" id="CAJVPV010000140">
    <property type="protein sequence ID" value="CAG8444440.1"/>
    <property type="molecule type" value="Genomic_DNA"/>
</dbReference>
<dbReference type="OrthoDB" id="2332912at2759"/>
<feature type="compositionally biased region" description="Basic and acidic residues" evidence="1">
    <location>
        <begin position="137"/>
        <end position="151"/>
    </location>
</feature>
<sequence>METDKLVGENRLPGVCEDKKNSAVRMQSALVFPESVISENSYTPGIPKPTSPLKSNSANEVTINNDDVNSVQLTNDSNNRILDSLNHSLSESSDDDDDSSTSSRSSNHPSVIKITMKEILNYKSSVSSTPRISQKSQKQEIEGAQKVRNENADDNSTSCNISSNINPKIKNGIQRRGSQQVITTSSKNLDADNGLRRGNCMKPDPQRALGPQSNLTLTSVPAITPENFPHSVQSTRFQGSIHSSSEKERLWKESISEKQKKLKMLVKTVWPQIRLPPAKHIAATLSPAALEGRPMFSPLTVGIVTMRNKQQMVSSVTVTKTKHSVDSDYHRPVMITEVCDPREYLIKHCPTYQNPPLDEDGKWTDSFVLNKVLPELASEVNIVQRQPGLLLTVKEIRMRGLEEYRLFECVRCANNAIEKTFGYAEVIKHLLRNHYLKEVIDEEHIKINIKEYVFAFSKNLPPRIVNLCT</sequence>
<comment type="caution">
    <text evidence="2">The sequence shown here is derived from an EMBL/GenBank/DDBJ whole genome shotgun (WGS) entry which is preliminary data.</text>
</comment>
<name>A0A9N8VBI4_9GLOM</name>
<feature type="compositionally biased region" description="Polar residues" evidence="1">
    <location>
        <begin position="125"/>
        <end position="136"/>
    </location>
</feature>
<feature type="region of interest" description="Disordered" evidence="1">
    <location>
        <begin position="87"/>
        <end position="112"/>
    </location>
</feature>
<dbReference type="AlphaFoldDB" id="A0A9N8VBI4"/>